<comment type="caution">
    <text evidence="1">The sequence shown here is derived from an EMBL/GenBank/DDBJ whole genome shotgun (WGS) entry which is preliminary data.</text>
</comment>
<dbReference type="EMBL" id="JYDQ01003140">
    <property type="protein sequence ID" value="KRY03096.1"/>
    <property type="molecule type" value="Genomic_DNA"/>
</dbReference>
<dbReference type="Proteomes" id="UP000054783">
    <property type="component" value="Unassembled WGS sequence"/>
</dbReference>
<proteinExistence type="predicted"/>
<sequence length="42" mass="4758">MTEDKSEQSQAQRRDKILNNLKYCGNTSNFRLTNGANAHVTC</sequence>
<evidence type="ECO:0000313" key="2">
    <source>
        <dbReference type="Proteomes" id="UP000054783"/>
    </source>
</evidence>
<accession>A0A0V0YSI5</accession>
<keyword evidence="2" id="KW-1185">Reference proteome</keyword>
<protein>
    <submittedName>
        <fullName evidence="1">Uncharacterized protein</fullName>
    </submittedName>
</protein>
<evidence type="ECO:0000313" key="1">
    <source>
        <dbReference type="EMBL" id="KRY03096.1"/>
    </source>
</evidence>
<gene>
    <name evidence="1" type="ORF">T12_1169</name>
</gene>
<reference evidence="1 2" key="1">
    <citation type="submission" date="2015-01" db="EMBL/GenBank/DDBJ databases">
        <title>Evolution of Trichinella species and genotypes.</title>
        <authorList>
            <person name="Korhonen P.K."/>
            <person name="Edoardo P."/>
            <person name="Giuseppe L.R."/>
            <person name="Gasser R.B."/>
        </authorList>
    </citation>
    <scope>NUCLEOTIDE SEQUENCE [LARGE SCALE GENOMIC DNA]</scope>
    <source>
        <strain evidence="1">ISS2496</strain>
    </source>
</reference>
<name>A0A0V0YSI5_9BILA</name>
<dbReference type="AlphaFoldDB" id="A0A0V0YSI5"/>
<organism evidence="1 2">
    <name type="scientific">Trichinella patagoniensis</name>
    <dbReference type="NCBI Taxonomy" id="990121"/>
    <lineage>
        <taxon>Eukaryota</taxon>
        <taxon>Metazoa</taxon>
        <taxon>Ecdysozoa</taxon>
        <taxon>Nematoda</taxon>
        <taxon>Enoplea</taxon>
        <taxon>Dorylaimia</taxon>
        <taxon>Trichinellida</taxon>
        <taxon>Trichinellidae</taxon>
        <taxon>Trichinella</taxon>
    </lineage>
</organism>